<dbReference type="RefSeq" id="WP_154309531.1">
    <property type="nucleotide sequence ID" value="NZ_WKKI01000059.1"/>
</dbReference>
<keyword evidence="3" id="KW-1003">Cell membrane</keyword>
<feature type="domain" description="ABC transmembrane type-1" evidence="9">
    <location>
        <begin position="56"/>
        <end position="264"/>
    </location>
</feature>
<dbReference type="PANTHER" id="PTHR43357">
    <property type="entry name" value="INNER MEMBRANE ABC TRANSPORTER PERMEASE PROTEIN YDCV"/>
    <property type="match status" value="1"/>
</dbReference>
<evidence type="ECO:0000256" key="5">
    <source>
        <dbReference type="ARBA" id="ARBA00022692"/>
    </source>
</evidence>
<feature type="domain" description="ABC transmembrane type-1" evidence="9">
    <location>
        <begin position="332"/>
        <end position="537"/>
    </location>
</feature>
<feature type="transmembrane region" description="Helical" evidence="8">
    <location>
        <begin position="469"/>
        <end position="486"/>
    </location>
</feature>
<evidence type="ECO:0000256" key="2">
    <source>
        <dbReference type="ARBA" id="ARBA00022448"/>
    </source>
</evidence>
<dbReference type="PROSITE" id="PS50928">
    <property type="entry name" value="ABC_TM1"/>
    <property type="match status" value="2"/>
</dbReference>
<keyword evidence="6 8" id="KW-1133">Transmembrane helix</keyword>
<dbReference type="InterPro" id="IPR000515">
    <property type="entry name" value="MetI-like"/>
</dbReference>
<dbReference type="Pfam" id="PF00528">
    <property type="entry name" value="BPD_transp_1"/>
    <property type="match status" value="2"/>
</dbReference>
<dbReference type="PANTHER" id="PTHR43357:SF3">
    <property type="entry name" value="FE(3+)-TRANSPORT SYSTEM PERMEASE PROTEIN FBPB 2"/>
    <property type="match status" value="1"/>
</dbReference>
<comment type="similarity">
    <text evidence="8">Belongs to the binding-protein-dependent transport system permease family.</text>
</comment>
<feature type="transmembrane region" description="Helical" evidence="8">
    <location>
        <begin position="94"/>
        <end position="117"/>
    </location>
</feature>
<feature type="transmembrane region" description="Helical" evidence="8">
    <location>
        <begin position="333"/>
        <end position="353"/>
    </location>
</feature>
<feature type="transmembrane region" description="Helical" evidence="8">
    <location>
        <begin position="374"/>
        <end position="393"/>
    </location>
</feature>
<proteinExistence type="inferred from homology"/>
<feature type="transmembrane region" description="Helical" evidence="8">
    <location>
        <begin position="413"/>
        <end position="433"/>
    </location>
</feature>
<sequence length="546" mass="61090">MKFLRRIKQQLNIWFLLSILFISIMLIPNFIIGVQMFSEPNENWSHIKEYLLKDYVYNTVVILFFTAAAATLIGTSLAWLLAVYSFPFSRFFKWALILPLAVPPYIAAYTYHGIVNYTGVIQSTLRNSFDITVNQSYFNIMNIQGAVFIFTICLYPYVYTITRGFLQNESSSVIENARLLGAGPIGVFFRVALPISRGAIVGAATLVILEVLNDYGVVSYFGIQTFSTAIFRTWYGMKDLDSALKLAGSLMILVIFVLILERILRGRKRFGYTTAKIRPIQPKRLTGIKSWGAAAYCLAIFSVAFIIPVLQLLSWATMTYEKVLNATFLTLAWNSVFAASIASALILLIALVISNYTRLHQGVIPKIISRLTTLGYSIPGAAIAIGVISLFLALDQQLYSMLSRINMEPAIVLRTSLVMLISAYIIRFLAIGFNSIESGFDKVGSSFSEASRTLGSNSLQTFFRIDIPMLRGAIFSGFILVFVDILKELPLTLFLQPFNFSTLATQAFKYANDERVQEASVASLLIIVISGFCIFVFHKLLEKEHS</sequence>
<dbReference type="EMBL" id="WKKI01000059">
    <property type="protein sequence ID" value="MRX74077.1"/>
    <property type="molecule type" value="Genomic_DNA"/>
</dbReference>
<evidence type="ECO:0000259" key="9">
    <source>
        <dbReference type="PROSITE" id="PS50928"/>
    </source>
</evidence>
<dbReference type="InterPro" id="IPR035906">
    <property type="entry name" value="MetI-like_sf"/>
</dbReference>
<feature type="transmembrane region" description="Helical" evidence="8">
    <location>
        <begin position="12"/>
        <end position="35"/>
    </location>
</feature>
<dbReference type="AlphaFoldDB" id="A0A7X2M123"/>
<feature type="transmembrane region" description="Helical" evidence="8">
    <location>
        <begin position="199"/>
        <end position="223"/>
    </location>
</feature>
<keyword evidence="7 8" id="KW-0472">Membrane</keyword>
<dbReference type="SUPFAM" id="SSF161098">
    <property type="entry name" value="MetI-like"/>
    <property type="match status" value="2"/>
</dbReference>
<keyword evidence="5 8" id="KW-0812">Transmembrane</keyword>
<reference evidence="10 11" key="1">
    <citation type="submission" date="2019-11" db="EMBL/GenBank/DDBJ databases">
        <title>Bacillus lacus genome.</title>
        <authorList>
            <person name="Allen C.J."/>
            <person name="Newman J.D."/>
        </authorList>
    </citation>
    <scope>NUCLEOTIDE SEQUENCE [LARGE SCALE GENOMIC DNA]</scope>
    <source>
        <strain evidence="10 11">KCTC 33946</strain>
    </source>
</reference>
<comment type="caution">
    <text evidence="10">The sequence shown here is derived from an EMBL/GenBank/DDBJ whole genome shotgun (WGS) entry which is preliminary data.</text>
</comment>
<name>A0A7X2M123_9BACI</name>
<evidence type="ECO:0000256" key="4">
    <source>
        <dbReference type="ARBA" id="ARBA00022519"/>
    </source>
</evidence>
<feature type="transmembrane region" description="Helical" evidence="8">
    <location>
        <begin position="55"/>
        <end position="82"/>
    </location>
</feature>
<dbReference type="Gene3D" id="1.10.3720.10">
    <property type="entry name" value="MetI-like"/>
    <property type="match status" value="2"/>
</dbReference>
<accession>A0A7X2M123</accession>
<feature type="transmembrane region" description="Helical" evidence="8">
    <location>
        <begin position="243"/>
        <end position="260"/>
    </location>
</feature>
<feature type="transmembrane region" description="Helical" evidence="8">
    <location>
        <begin position="293"/>
        <end position="313"/>
    </location>
</feature>
<evidence type="ECO:0000256" key="7">
    <source>
        <dbReference type="ARBA" id="ARBA00023136"/>
    </source>
</evidence>
<gene>
    <name evidence="10" type="ORF">GJU40_18295</name>
</gene>
<keyword evidence="4" id="KW-0997">Cell inner membrane</keyword>
<feature type="transmembrane region" description="Helical" evidence="8">
    <location>
        <begin position="519"/>
        <end position="541"/>
    </location>
</feature>
<evidence type="ECO:0000256" key="3">
    <source>
        <dbReference type="ARBA" id="ARBA00022475"/>
    </source>
</evidence>
<evidence type="ECO:0000256" key="1">
    <source>
        <dbReference type="ARBA" id="ARBA00004429"/>
    </source>
</evidence>
<keyword evidence="2 8" id="KW-0813">Transport</keyword>
<comment type="subcellular location">
    <subcellularLocation>
        <location evidence="1">Cell inner membrane</location>
        <topology evidence="1">Multi-pass membrane protein</topology>
    </subcellularLocation>
    <subcellularLocation>
        <location evidence="8">Cell membrane</location>
        <topology evidence="8">Multi-pass membrane protein</topology>
    </subcellularLocation>
</comment>
<dbReference type="OrthoDB" id="9776648at2"/>
<evidence type="ECO:0000256" key="6">
    <source>
        <dbReference type="ARBA" id="ARBA00022989"/>
    </source>
</evidence>
<feature type="transmembrane region" description="Helical" evidence="8">
    <location>
        <begin position="137"/>
        <end position="158"/>
    </location>
</feature>
<dbReference type="GO" id="GO:0005886">
    <property type="term" value="C:plasma membrane"/>
    <property type="evidence" value="ECO:0007669"/>
    <property type="project" value="UniProtKB-SubCell"/>
</dbReference>
<organism evidence="10 11">
    <name type="scientific">Metabacillus lacus</name>
    <dbReference type="NCBI Taxonomy" id="1983721"/>
    <lineage>
        <taxon>Bacteria</taxon>
        <taxon>Bacillati</taxon>
        <taxon>Bacillota</taxon>
        <taxon>Bacilli</taxon>
        <taxon>Bacillales</taxon>
        <taxon>Bacillaceae</taxon>
        <taxon>Metabacillus</taxon>
    </lineage>
</organism>
<dbReference type="Proteomes" id="UP000448867">
    <property type="component" value="Unassembled WGS sequence"/>
</dbReference>
<evidence type="ECO:0000313" key="11">
    <source>
        <dbReference type="Proteomes" id="UP000448867"/>
    </source>
</evidence>
<dbReference type="GO" id="GO:0055085">
    <property type="term" value="P:transmembrane transport"/>
    <property type="evidence" value="ECO:0007669"/>
    <property type="project" value="InterPro"/>
</dbReference>
<evidence type="ECO:0000256" key="8">
    <source>
        <dbReference type="RuleBase" id="RU363032"/>
    </source>
</evidence>
<dbReference type="CDD" id="cd06261">
    <property type="entry name" value="TM_PBP2"/>
    <property type="match status" value="2"/>
</dbReference>
<evidence type="ECO:0000313" key="10">
    <source>
        <dbReference type="EMBL" id="MRX74077.1"/>
    </source>
</evidence>
<keyword evidence="11" id="KW-1185">Reference proteome</keyword>
<protein>
    <submittedName>
        <fullName evidence="10">ABC transporter permease subunit</fullName>
    </submittedName>
</protein>